<accession>A0AAV9CEJ4</accession>
<evidence type="ECO:0000313" key="3">
    <source>
        <dbReference type="EMBL" id="KAK1287174.1"/>
    </source>
</evidence>
<keyword evidence="1" id="KW-0472">Membrane</keyword>
<sequence>MADHPMKQVSSGGNLISSSEVKAMSSLLRTRKTKLFLYCLVSAFVAGTVFLAFNPSGTSLASSQLWFSNFVAAASHIFPDSYSRPPSQEPVLVVDPATRLGSRADNRTVVGVPLKDPVGSSPSKAANVSSQSKGAVFMKNETAKVVDPKTHLDSKTDVAVPVVKKESKPNVTEKASLSTVNNGGRAENLVSNVTSSPTKTAKAVSGDGRKRVPLKECNIFRGSWVKDDSYPLYREGSCPHIDEPFDCFLNGRPDLNYQKLRWQPDDCDIPRFV</sequence>
<reference evidence="3" key="2">
    <citation type="submission" date="2023-06" db="EMBL/GenBank/DDBJ databases">
        <authorList>
            <person name="Ma L."/>
            <person name="Liu K.-W."/>
            <person name="Li Z."/>
            <person name="Hsiao Y.-Y."/>
            <person name="Qi Y."/>
            <person name="Fu T."/>
            <person name="Tang G."/>
            <person name="Zhang D."/>
            <person name="Sun W.-H."/>
            <person name="Liu D.-K."/>
            <person name="Li Y."/>
            <person name="Chen G.-Z."/>
            <person name="Liu X.-D."/>
            <person name="Liao X.-Y."/>
            <person name="Jiang Y.-T."/>
            <person name="Yu X."/>
            <person name="Hao Y."/>
            <person name="Huang J."/>
            <person name="Zhao X.-W."/>
            <person name="Ke S."/>
            <person name="Chen Y.-Y."/>
            <person name="Wu W.-L."/>
            <person name="Hsu J.-L."/>
            <person name="Lin Y.-F."/>
            <person name="Huang M.-D."/>
            <person name="Li C.-Y."/>
            <person name="Huang L."/>
            <person name="Wang Z.-W."/>
            <person name="Zhao X."/>
            <person name="Zhong W.-Y."/>
            <person name="Peng D.-H."/>
            <person name="Ahmad S."/>
            <person name="Lan S."/>
            <person name="Zhang J.-S."/>
            <person name="Tsai W.-C."/>
            <person name="Van De Peer Y."/>
            <person name="Liu Z.-J."/>
        </authorList>
    </citation>
    <scope>NUCLEOTIDE SEQUENCE</scope>
    <source>
        <strain evidence="3">CP</strain>
        <tissue evidence="3">Leaves</tissue>
    </source>
</reference>
<evidence type="ECO:0000256" key="1">
    <source>
        <dbReference type="SAM" id="Phobius"/>
    </source>
</evidence>
<dbReference type="GO" id="GO:0005794">
    <property type="term" value="C:Golgi apparatus"/>
    <property type="evidence" value="ECO:0007669"/>
    <property type="project" value="TreeGrafter"/>
</dbReference>
<dbReference type="Pfam" id="PF14416">
    <property type="entry name" value="PMR5N"/>
    <property type="match status" value="1"/>
</dbReference>
<evidence type="ECO:0000259" key="2">
    <source>
        <dbReference type="Pfam" id="PF14416"/>
    </source>
</evidence>
<dbReference type="AlphaFoldDB" id="A0AAV9CEJ4"/>
<evidence type="ECO:0000313" key="4">
    <source>
        <dbReference type="Proteomes" id="UP001180020"/>
    </source>
</evidence>
<comment type="caution">
    <text evidence="3">The sequence shown here is derived from an EMBL/GenBank/DDBJ whole genome shotgun (WGS) entry which is preliminary data.</text>
</comment>
<feature type="domain" description="Trichome birefringence-like N-terminal" evidence="2">
    <location>
        <begin position="215"/>
        <end position="268"/>
    </location>
</feature>
<gene>
    <name evidence="3" type="ORF">QJS10_CPB19g01628</name>
</gene>
<keyword evidence="4" id="KW-1185">Reference proteome</keyword>
<protein>
    <recommendedName>
        <fullName evidence="2">Trichome birefringence-like N-terminal domain-containing protein</fullName>
    </recommendedName>
</protein>
<dbReference type="EMBL" id="JAUJYO010000019">
    <property type="protein sequence ID" value="KAK1287174.1"/>
    <property type="molecule type" value="Genomic_DNA"/>
</dbReference>
<dbReference type="InterPro" id="IPR029962">
    <property type="entry name" value="TBL"/>
</dbReference>
<keyword evidence="1" id="KW-0812">Transmembrane</keyword>
<dbReference type="GO" id="GO:0016413">
    <property type="term" value="F:O-acetyltransferase activity"/>
    <property type="evidence" value="ECO:0007669"/>
    <property type="project" value="InterPro"/>
</dbReference>
<dbReference type="InterPro" id="IPR025846">
    <property type="entry name" value="TBL_N"/>
</dbReference>
<reference evidence="3" key="1">
    <citation type="journal article" date="2023" name="Nat. Commun.">
        <title>Diploid and tetraploid genomes of Acorus and the evolution of monocots.</title>
        <authorList>
            <person name="Ma L."/>
            <person name="Liu K.W."/>
            <person name="Li Z."/>
            <person name="Hsiao Y.Y."/>
            <person name="Qi Y."/>
            <person name="Fu T."/>
            <person name="Tang G.D."/>
            <person name="Zhang D."/>
            <person name="Sun W.H."/>
            <person name="Liu D.K."/>
            <person name="Li Y."/>
            <person name="Chen G.Z."/>
            <person name="Liu X.D."/>
            <person name="Liao X.Y."/>
            <person name="Jiang Y.T."/>
            <person name="Yu X."/>
            <person name="Hao Y."/>
            <person name="Huang J."/>
            <person name="Zhao X.W."/>
            <person name="Ke S."/>
            <person name="Chen Y.Y."/>
            <person name="Wu W.L."/>
            <person name="Hsu J.L."/>
            <person name="Lin Y.F."/>
            <person name="Huang M.D."/>
            <person name="Li C.Y."/>
            <person name="Huang L."/>
            <person name="Wang Z.W."/>
            <person name="Zhao X."/>
            <person name="Zhong W.Y."/>
            <person name="Peng D.H."/>
            <person name="Ahmad S."/>
            <person name="Lan S."/>
            <person name="Zhang J.S."/>
            <person name="Tsai W.C."/>
            <person name="Van de Peer Y."/>
            <person name="Liu Z.J."/>
        </authorList>
    </citation>
    <scope>NUCLEOTIDE SEQUENCE</scope>
    <source>
        <strain evidence="3">CP</strain>
    </source>
</reference>
<dbReference type="PANTHER" id="PTHR32285">
    <property type="entry name" value="PROTEIN TRICHOME BIREFRINGENCE-LIKE 9-RELATED"/>
    <property type="match status" value="1"/>
</dbReference>
<keyword evidence="1" id="KW-1133">Transmembrane helix</keyword>
<feature type="transmembrane region" description="Helical" evidence="1">
    <location>
        <begin position="35"/>
        <end position="53"/>
    </location>
</feature>
<dbReference type="PANTHER" id="PTHR32285:SF22">
    <property type="entry name" value="PROTEIN TRICHOME BIREFRINGENCE"/>
    <property type="match status" value="1"/>
</dbReference>
<name>A0AAV9CEJ4_ACOCL</name>
<proteinExistence type="predicted"/>
<dbReference type="Proteomes" id="UP001180020">
    <property type="component" value="Unassembled WGS sequence"/>
</dbReference>
<organism evidence="3 4">
    <name type="scientific">Acorus calamus</name>
    <name type="common">Sweet flag</name>
    <dbReference type="NCBI Taxonomy" id="4465"/>
    <lineage>
        <taxon>Eukaryota</taxon>
        <taxon>Viridiplantae</taxon>
        <taxon>Streptophyta</taxon>
        <taxon>Embryophyta</taxon>
        <taxon>Tracheophyta</taxon>
        <taxon>Spermatophyta</taxon>
        <taxon>Magnoliopsida</taxon>
        <taxon>Liliopsida</taxon>
        <taxon>Acoraceae</taxon>
        <taxon>Acorus</taxon>
    </lineage>
</organism>